<evidence type="ECO:0000256" key="5">
    <source>
        <dbReference type="ARBA" id="ARBA00022840"/>
    </source>
</evidence>
<dbReference type="GO" id="GO:0070814">
    <property type="term" value="P:hydrogen sulfide biosynthetic process"/>
    <property type="evidence" value="ECO:0007669"/>
    <property type="project" value="UniProtKB-UniRule"/>
</dbReference>
<dbReference type="NCBIfam" id="NF003013">
    <property type="entry name" value="PRK03846.1"/>
    <property type="match status" value="1"/>
</dbReference>
<feature type="active site" description="Phosphoserine intermediate" evidence="6">
    <location>
        <position position="111"/>
    </location>
</feature>
<proteinExistence type="inferred from homology"/>
<dbReference type="EMBL" id="DRWR01000068">
    <property type="protein sequence ID" value="HHQ15914.1"/>
    <property type="molecule type" value="Genomic_DNA"/>
</dbReference>
<sequence length="212" mass="24119">MITRQRNNNAVWHNPLVTRQMREVLNGHKSLVLWFTGLPSSGKSTIAHALEKKFYDLKVRTYTLDGDNVRHGLCSDLGFFPEDRAENLRRIAEVIKLFLDAGIVVLCAFVSPCKKDREKVKKIVGNENFVEIYCRCPVEVCKKRDPKGFYEKAEKGEIKNYTGVSAPYEEPENPDLILDTHLLTVEESVEKVLNFVIDKILLKGEPSPKASV</sequence>
<dbReference type="EC" id="2.7.1.25" evidence="2 6"/>
<keyword evidence="6 7" id="KW-0418">Kinase</keyword>
<comment type="pathway">
    <text evidence="6 7">Sulfur metabolism; hydrogen sulfide biosynthesis; sulfite from sulfate: step 2/3.</text>
</comment>
<keyword evidence="3 6" id="KW-0808">Transferase</keyword>
<keyword evidence="6" id="KW-0597">Phosphoprotein</keyword>
<feature type="binding site" evidence="6">
    <location>
        <begin position="37"/>
        <end position="44"/>
    </location>
    <ligand>
        <name>ATP</name>
        <dbReference type="ChEBI" id="CHEBI:30616"/>
    </ligand>
</feature>
<dbReference type="GO" id="GO:0019379">
    <property type="term" value="P:sulfate assimilation, phosphoadenylyl sulfate reduction by phosphoadenylyl-sulfate reductase (thioredoxin)"/>
    <property type="evidence" value="ECO:0007669"/>
    <property type="project" value="TreeGrafter"/>
</dbReference>
<dbReference type="GO" id="GO:0005737">
    <property type="term" value="C:cytoplasm"/>
    <property type="evidence" value="ECO:0007669"/>
    <property type="project" value="TreeGrafter"/>
</dbReference>
<dbReference type="Pfam" id="PF01583">
    <property type="entry name" value="APS_kinase"/>
    <property type="match status" value="1"/>
</dbReference>
<organism evidence="9">
    <name type="scientific">Thermodesulfobacterium geofontis</name>
    <dbReference type="NCBI Taxonomy" id="1295609"/>
    <lineage>
        <taxon>Bacteria</taxon>
        <taxon>Pseudomonadati</taxon>
        <taxon>Thermodesulfobacteriota</taxon>
        <taxon>Thermodesulfobacteria</taxon>
        <taxon>Thermodesulfobacteriales</taxon>
        <taxon>Thermodesulfobacteriaceae</taxon>
        <taxon>Thermodesulfobacterium</taxon>
    </lineage>
</organism>
<accession>A0A7V5XGA7</accession>
<dbReference type="Gene3D" id="3.40.50.300">
    <property type="entry name" value="P-loop containing nucleotide triphosphate hydrolases"/>
    <property type="match status" value="1"/>
</dbReference>
<comment type="function">
    <text evidence="6 7">Catalyzes the synthesis of activated sulfate.</text>
</comment>
<name>A0A7V5XGA7_9BACT</name>
<dbReference type="InterPro" id="IPR002891">
    <property type="entry name" value="APS"/>
</dbReference>
<dbReference type="HAMAP" id="MF_00065">
    <property type="entry name" value="Adenylyl_sulf_kinase"/>
    <property type="match status" value="1"/>
</dbReference>
<evidence type="ECO:0000256" key="7">
    <source>
        <dbReference type="RuleBase" id="RU004347"/>
    </source>
</evidence>
<dbReference type="GO" id="GO:0004781">
    <property type="term" value="F:sulfate adenylyltransferase (ATP) activity"/>
    <property type="evidence" value="ECO:0007669"/>
    <property type="project" value="TreeGrafter"/>
</dbReference>
<dbReference type="GO" id="GO:0005524">
    <property type="term" value="F:ATP binding"/>
    <property type="evidence" value="ECO:0007669"/>
    <property type="project" value="UniProtKB-UniRule"/>
</dbReference>
<dbReference type="NCBIfam" id="TIGR00455">
    <property type="entry name" value="apsK"/>
    <property type="match status" value="1"/>
</dbReference>
<evidence type="ECO:0000256" key="4">
    <source>
        <dbReference type="ARBA" id="ARBA00022741"/>
    </source>
</evidence>
<evidence type="ECO:0000313" key="9">
    <source>
        <dbReference type="EMBL" id="HHQ15914.1"/>
    </source>
</evidence>
<dbReference type="InterPro" id="IPR027417">
    <property type="entry name" value="P-loop_NTPase"/>
</dbReference>
<evidence type="ECO:0000256" key="3">
    <source>
        <dbReference type="ARBA" id="ARBA00022679"/>
    </source>
</evidence>
<reference evidence="9" key="1">
    <citation type="journal article" date="2020" name="mSystems">
        <title>Genome- and Community-Level Interaction Insights into Carbon Utilization and Element Cycling Functions of Hydrothermarchaeota in Hydrothermal Sediment.</title>
        <authorList>
            <person name="Zhou Z."/>
            <person name="Liu Y."/>
            <person name="Xu W."/>
            <person name="Pan J."/>
            <person name="Luo Z.H."/>
            <person name="Li M."/>
        </authorList>
    </citation>
    <scope>NUCLEOTIDE SEQUENCE [LARGE SCALE GENOMIC DNA]</scope>
    <source>
        <strain evidence="9">SpSt-106</strain>
    </source>
</reference>
<dbReference type="UniPathway" id="UPA00140">
    <property type="reaction ID" value="UER00205"/>
</dbReference>
<comment type="similarity">
    <text evidence="6 7">Belongs to the APS kinase family.</text>
</comment>
<dbReference type="GO" id="GO:0010134">
    <property type="term" value="P:sulfate assimilation via adenylyl sulfate reduction"/>
    <property type="evidence" value="ECO:0007669"/>
    <property type="project" value="TreeGrafter"/>
</dbReference>
<comment type="caution">
    <text evidence="9">The sequence shown here is derived from an EMBL/GenBank/DDBJ whole genome shotgun (WGS) entry which is preliminary data.</text>
</comment>
<dbReference type="AlphaFoldDB" id="A0A7V5XGA7"/>
<keyword evidence="4 6" id="KW-0547">Nucleotide-binding</keyword>
<dbReference type="InterPro" id="IPR059117">
    <property type="entry name" value="APS_kinase_dom"/>
</dbReference>
<dbReference type="PANTHER" id="PTHR42700:SF1">
    <property type="entry name" value="SULFATE ADENYLYLTRANSFERASE"/>
    <property type="match status" value="1"/>
</dbReference>
<evidence type="ECO:0000259" key="8">
    <source>
        <dbReference type="Pfam" id="PF01583"/>
    </source>
</evidence>
<dbReference type="InterPro" id="IPR050512">
    <property type="entry name" value="Sulf_AdTrans/APS_kinase"/>
</dbReference>
<keyword evidence="5 6" id="KW-0067">ATP-binding</keyword>
<dbReference type="GO" id="GO:0004020">
    <property type="term" value="F:adenylylsulfate kinase activity"/>
    <property type="evidence" value="ECO:0007669"/>
    <property type="project" value="UniProtKB-UniRule"/>
</dbReference>
<gene>
    <name evidence="6 9" type="primary">cysC</name>
    <name evidence="9" type="ORF">ENM15_03745</name>
</gene>
<dbReference type="SUPFAM" id="SSF52540">
    <property type="entry name" value="P-loop containing nucleoside triphosphate hydrolases"/>
    <property type="match status" value="1"/>
</dbReference>
<comment type="catalytic activity">
    <reaction evidence="1 6 7">
        <text>adenosine 5'-phosphosulfate + ATP = 3'-phosphoadenylyl sulfate + ADP + H(+)</text>
        <dbReference type="Rhea" id="RHEA:24152"/>
        <dbReference type="ChEBI" id="CHEBI:15378"/>
        <dbReference type="ChEBI" id="CHEBI:30616"/>
        <dbReference type="ChEBI" id="CHEBI:58243"/>
        <dbReference type="ChEBI" id="CHEBI:58339"/>
        <dbReference type="ChEBI" id="CHEBI:456216"/>
        <dbReference type="EC" id="2.7.1.25"/>
    </reaction>
</comment>
<protein>
    <recommendedName>
        <fullName evidence="2 6">Adenylyl-sulfate kinase</fullName>
        <ecNumber evidence="2 6">2.7.1.25</ecNumber>
    </recommendedName>
    <alternativeName>
        <fullName evidence="6">APS kinase</fullName>
    </alternativeName>
    <alternativeName>
        <fullName evidence="6">ATP adenosine-5'-phosphosulfate 3'-phosphotransferase</fullName>
    </alternativeName>
    <alternativeName>
        <fullName evidence="6">Adenosine-5'-phosphosulfate kinase</fullName>
    </alternativeName>
</protein>
<evidence type="ECO:0000256" key="6">
    <source>
        <dbReference type="HAMAP-Rule" id="MF_00065"/>
    </source>
</evidence>
<dbReference type="PANTHER" id="PTHR42700">
    <property type="entry name" value="SULFATE ADENYLYLTRANSFERASE"/>
    <property type="match status" value="1"/>
</dbReference>
<evidence type="ECO:0000256" key="2">
    <source>
        <dbReference type="ARBA" id="ARBA00012121"/>
    </source>
</evidence>
<evidence type="ECO:0000256" key="1">
    <source>
        <dbReference type="ARBA" id="ARBA00001823"/>
    </source>
</evidence>
<feature type="domain" description="APS kinase" evidence="8">
    <location>
        <begin position="30"/>
        <end position="179"/>
    </location>
</feature>
<dbReference type="CDD" id="cd02027">
    <property type="entry name" value="APSK"/>
    <property type="match status" value="1"/>
</dbReference>